<keyword evidence="1" id="KW-1133">Transmembrane helix</keyword>
<dbReference type="AlphaFoldDB" id="A0A0F9TEU1"/>
<keyword evidence="1" id="KW-0812">Transmembrane</keyword>
<name>A0A0F9TEU1_9ZZZZ</name>
<dbReference type="EMBL" id="LAZR01001731">
    <property type="protein sequence ID" value="KKN39993.1"/>
    <property type="molecule type" value="Genomic_DNA"/>
</dbReference>
<comment type="caution">
    <text evidence="2">The sequence shown here is derived from an EMBL/GenBank/DDBJ whole genome shotgun (WGS) entry which is preliminary data.</text>
</comment>
<sequence length="92" mass="10736">MKSETKLYIMVSLLALLFIVLMSILFYILIIAPQPCLEKIATEFCESKGLYFDAVWTKIHELVFSCKDELRKASSSEETYEFLGEEIKRCRE</sequence>
<evidence type="ECO:0000256" key="1">
    <source>
        <dbReference type="SAM" id="Phobius"/>
    </source>
</evidence>
<proteinExistence type="predicted"/>
<gene>
    <name evidence="2" type="ORF">LCGC14_0737640</name>
</gene>
<evidence type="ECO:0000313" key="2">
    <source>
        <dbReference type="EMBL" id="KKN39993.1"/>
    </source>
</evidence>
<keyword evidence="1" id="KW-0472">Membrane</keyword>
<accession>A0A0F9TEU1</accession>
<reference evidence="2" key="1">
    <citation type="journal article" date="2015" name="Nature">
        <title>Complex archaea that bridge the gap between prokaryotes and eukaryotes.</title>
        <authorList>
            <person name="Spang A."/>
            <person name="Saw J.H."/>
            <person name="Jorgensen S.L."/>
            <person name="Zaremba-Niedzwiedzka K."/>
            <person name="Martijn J."/>
            <person name="Lind A.E."/>
            <person name="van Eijk R."/>
            <person name="Schleper C."/>
            <person name="Guy L."/>
            <person name="Ettema T.J."/>
        </authorList>
    </citation>
    <scope>NUCLEOTIDE SEQUENCE</scope>
</reference>
<feature type="transmembrane region" description="Helical" evidence="1">
    <location>
        <begin position="7"/>
        <end position="30"/>
    </location>
</feature>
<protein>
    <submittedName>
        <fullName evidence="2">Uncharacterized protein</fullName>
    </submittedName>
</protein>
<organism evidence="2">
    <name type="scientific">marine sediment metagenome</name>
    <dbReference type="NCBI Taxonomy" id="412755"/>
    <lineage>
        <taxon>unclassified sequences</taxon>
        <taxon>metagenomes</taxon>
        <taxon>ecological metagenomes</taxon>
    </lineage>
</organism>